<sequence>MIKRKDELTKVVGPIEGGKGEISRELLIEGDELQNKAKVFAKLTVPVGASVGLHEHTDDYEVYYILSGKGKVLDNGEVVEVGAGDVVYAIDTEHYIENSGDEDLVFLAVIVNL</sequence>
<dbReference type="EC" id="4.1.1.2" evidence="3"/>
<name>A0A6N3F106_9FIRM</name>
<evidence type="ECO:0000313" key="3">
    <source>
        <dbReference type="EMBL" id="VYU45659.1"/>
    </source>
</evidence>
<accession>A0A6N3F106</accession>
<evidence type="ECO:0000256" key="1">
    <source>
        <dbReference type="ARBA" id="ARBA00022723"/>
    </source>
</evidence>
<proteinExistence type="predicted"/>
<dbReference type="AlphaFoldDB" id="A0A6N3F106"/>
<keyword evidence="3" id="KW-0456">Lyase</keyword>
<dbReference type="PANTHER" id="PTHR35848:SF6">
    <property type="entry name" value="CUPIN TYPE-2 DOMAIN-CONTAINING PROTEIN"/>
    <property type="match status" value="1"/>
</dbReference>
<organism evidence="3">
    <name type="scientific">Intestinibacter bartlettii</name>
    <dbReference type="NCBI Taxonomy" id="261299"/>
    <lineage>
        <taxon>Bacteria</taxon>
        <taxon>Bacillati</taxon>
        <taxon>Bacillota</taxon>
        <taxon>Clostridia</taxon>
        <taxon>Peptostreptococcales</taxon>
        <taxon>Peptostreptococcaceae</taxon>
        <taxon>Intestinibacter</taxon>
    </lineage>
</organism>
<dbReference type="PANTHER" id="PTHR35848">
    <property type="entry name" value="OXALATE-BINDING PROTEIN"/>
    <property type="match status" value="1"/>
</dbReference>
<dbReference type="InterPro" id="IPR013096">
    <property type="entry name" value="Cupin_2"/>
</dbReference>
<dbReference type="GO" id="GO:0046872">
    <property type="term" value="F:metal ion binding"/>
    <property type="evidence" value="ECO:0007669"/>
    <property type="project" value="UniProtKB-KW"/>
</dbReference>
<dbReference type="CDD" id="cd02221">
    <property type="entry name" value="cupin_TM1287-like"/>
    <property type="match status" value="1"/>
</dbReference>
<dbReference type="InterPro" id="IPR014710">
    <property type="entry name" value="RmlC-like_jellyroll"/>
</dbReference>
<dbReference type="SUPFAM" id="SSF51182">
    <property type="entry name" value="RmlC-like cupins"/>
    <property type="match status" value="1"/>
</dbReference>
<dbReference type="Gene3D" id="2.60.120.10">
    <property type="entry name" value="Jelly Rolls"/>
    <property type="match status" value="1"/>
</dbReference>
<evidence type="ECO:0000259" key="2">
    <source>
        <dbReference type="Pfam" id="PF07883"/>
    </source>
</evidence>
<protein>
    <submittedName>
        <fullName evidence="3">Oxalate decarboxylase OxdC</fullName>
        <ecNumber evidence="3">4.1.1.2</ecNumber>
    </submittedName>
</protein>
<dbReference type="RefSeq" id="WP_156531162.1">
    <property type="nucleotide sequence ID" value="NZ_CACRUE010000039.1"/>
</dbReference>
<feature type="domain" description="Cupin type-2" evidence="2">
    <location>
        <begin position="43"/>
        <end position="109"/>
    </location>
</feature>
<dbReference type="EMBL" id="CACRUE010000039">
    <property type="protein sequence ID" value="VYU45659.1"/>
    <property type="molecule type" value="Genomic_DNA"/>
</dbReference>
<keyword evidence="1" id="KW-0479">Metal-binding</keyword>
<dbReference type="InterPro" id="IPR051610">
    <property type="entry name" value="GPI/OXD"/>
</dbReference>
<gene>
    <name evidence="3" type="primary">oxdC</name>
    <name evidence="3" type="ORF">IBLFYP30_02754</name>
</gene>
<dbReference type="InterPro" id="IPR011051">
    <property type="entry name" value="RmlC_Cupin_sf"/>
</dbReference>
<reference evidence="3" key="1">
    <citation type="submission" date="2019-11" db="EMBL/GenBank/DDBJ databases">
        <authorList>
            <person name="Feng L."/>
        </authorList>
    </citation>
    <scope>NUCLEOTIDE SEQUENCE</scope>
    <source>
        <strain evidence="3">IbartlettiiLFYP30</strain>
    </source>
</reference>
<dbReference type="Pfam" id="PF07883">
    <property type="entry name" value="Cupin_2"/>
    <property type="match status" value="1"/>
</dbReference>
<dbReference type="GO" id="GO:0046564">
    <property type="term" value="F:oxalate decarboxylase activity"/>
    <property type="evidence" value="ECO:0007669"/>
    <property type="project" value="UniProtKB-EC"/>
</dbReference>